<comment type="function">
    <text evidence="5">Involved in transvection phenomena (= synapsis-dependent gene expression), where the synaptic pairing of chromosomes carrying genes with which zeste interacts influences the expression of these genes. Zeste binds to DNA and stimulates transcription from a nearby promoter.</text>
</comment>
<feature type="domain" description="Myb/SANT-like DNA-binding" evidence="8">
    <location>
        <begin position="183"/>
        <end position="257"/>
    </location>
</feature>
<evidence type="ECO:0000313" key="10">
    <source>
        <dbReference type="RefSeq" id="XP_026762592.1"/>
    </source>
</evidence>
<reference evidence="10" key="1">
    <citation type="submission" date="2025-08" db="UniProtKB">
        <authorList>
            <consortium name="RefSeq"/>
        </authorList>
    </citation>
    <scope>IDENTIFICATION</scope>
    <source>
        <tissue evidence="10">Whole larvae</tissue>
    </source>
</reference>
<dbReference type="GeneID" id="113521299"/>
<dbReference type="AlphaFoldDB" id="A0A6J1WZY3"/>
<keyword evidence="4" id="KW-0804">Transcription</keyword>
<dbReference type="Pfam" id="PF13873">
    <property type="entry name" value="Myb_DNA-bind_5"/>
    <property type="match status" value="2"/>
</dbReference>
<feature type="domain" description="Myb/SANT-like DNA-binding" evidence="8">
    <location>
        <begin position="19"/>
        <end position="93"/>
    </location>
</feature>
<sequence length="437" mass="50533">MNEDEQDNKPSATPFSRYRSPIFALDEIETLVNLIDKYKFIVLNKSTSTAACHAKEIIWAKITKAFNSHTFRHMRSGDCLKNKWENLKKEARKVSKNLMEIKRGEYSDLTNQILSMMYEAENSTCEVELPEETVEEIKEPEVQKTLKEDKALKSWVDNHNKESDESTDGESEQKKGLYSNTSRSMNFSPHECRLLLKCVRAEKIHILCKDNSTKANKLKSDAWCRVTEAYNKQCPLKRTTKVLRTKFTNMKRLSRRIRVHGYLAKKINKKHVQLDEECSNSDKTIKTEPIYEINDEQMQNDDAHNDDDNDFNEIPNNVNNNPINMAPDPLSTVLNSDSGIGSVTNMESFNMLDNKEILELKKELLNYELETAKLKRKKLEDEIQEEAIAREMRATERALRLRAARLEVVAAEMKLPVGHPALHYAQQEARAQPSYMI</sequence>
<evidence type="ECO:0000313" key="9">
    <source>
        <dbReference type="Proteomes" id="UP001652740"/>
    </source>
</evidence>
<evidence type="ECO:0000256" key="6">
    <source>
        <dbReference type="SAM" id="Coils"/>
    </source>
</evidence>
<feature type="compositionally biased region" description="Basic and acidic residues" evidence="7">
    <location>
        <begin position="149"/>
        <end position="164"/>
    </location>
</feature>
<evidence type="ECO:0000256" key="5">
    <source>
        <dbReference type="ARBA" id="ARBA00025466"/>
    </source>
</evidence>
<dbReference type="Proteomes" id="UP001652740">
    <property type="component" value="Unplaced"/>
</dbReference>
<accession>A0A6J1WZY3</accession>
<dbReference type="OrthoDB" id="7478883at2759"/>
<name>A0A6J1WZY3_GALME</name>
<feature type="coiled-coil region" evidence="6">
    <location>
        <begin position="355"/>
        <end position="389"/>
    </location>
</feature>
<proteinExistence type="predicted"/>
<evidence type="ECO:0000256" key="2">
    <source>
        <dbReference type="ARBA" id="ARBA00016807"/>
    </source>
</evidence>
<gene>
    <name evidence="10" type="primary">LOC113521299</name>
</gene>
<dbReference type="PANTHER" id="PTHR21411:SF0">
    <property type="entry name" value="REGULATORY PROTEIN ZESTE"/>
    <property type="match status" value="1"/>
</dbReference>
<dbReference type="PANTHER" id="PTHR21411">
    <property type="entry name" value="APONTIC"/>
    <property type="match status" value="1"/>
</dbReference>
<dbReference type="KEGG" id="gmw:113521299"/>
<evidence type="ECO:0000256" key="4">
    <source>
        <dbReference type="ARBA" id="ARBA00023163"/>
    </source>
</evidence>
<comment type="subunit">
    <text evidence="1">Self-associates forming complexes of several hundred monomers.</text>
</comment>
<dbReference type="InterPro" id="IPR028002">
    <property type="entry name" value="Myb_DNA-bind_5"/>
</dbReference>
<keyword evidence="6" id="KW-0175">Coiled coil</keyword>
<evidence type="ECO:0000256" key="1">
    <source>
        <dbReference type="ARBA" id="ARBA00011764"/>
    </source>
</evidence>
<feature type="region of interest" description="Disordered" evidence="7">
    <location>
        <begin position="149"/>
        <end position="182"/>
    </location>
</feature>
<evidence type="ECO:0000256" key="3">
    <source>
        <dbReference type="ARBA" id="ARBA00023015"/>
    </source>
</evidence>
<keyword evidence="9" id="KW-1185">Reference proteome</keyword>
<evidence type="ECO:0000259" key="8">
    <source>
        <dbReference type="Pfam" id="PF13873"/>
    </source>
</evidence>
<keyword evidence="3" id="KW-0805">Transcription regulation</keyword>
<protein>
    <recommendedName>
        <fullName evidence="2">Regulatory protein zeste</fullName>
    </recommendedName>
</protein>
<dbReference type="RefSeq" id="XP_026762592.1">
    <property type="nucleotide sequence ID" value="XM_026906791.3"/>
</dbReference>
<dbReference type="InParanoid" id="A0A6J1WZY3"/>
<evidence type="ECO:0000256" key="7">
    <source>
        <dbReference type="SAM" id="MobiDB-lite"/>
    </source>
</evidence>
<organism evidence="9 10">
    <name type="scientific">Galleria mellonella</name>
    <name type="common">Greater wax moth</name>
    <dbReference type="NCBI Taxonomy" id="7137"/>
    <lineage>
        <taxon>Eukaryota</taxon>
        <taxon>Metazoa</taxon>
        <taxon>Ecdysozoa</taxon>
        <taxon>Arthropoda</taxon>
        <taxon>Hexapoda</taxon>
        <taxon>Insecta</taxon>
        <taxon>Pterygota</taxon>
        <taxon>Neoptera</taxon>
        <taxon>Endopterygota</taxon>
        <taxon>Lepidoptera</taxon>
        <taxon>Glossata</taxon>
        <taxon>Ditrysia</taxon>
        <taxon>Pyraloidea</taxon>
        <taxon>Pyralidae</taxon>
        <taxon>Galleriinae</taxon>
        <taxon>Galleria</taxon>
    </lineage>
</organism>